<sequence length="442" mass="48514">MALQRGGPTNESYEKVPFEETVSSPTRDLFNGFMGKSNPNLSNSPSGPTFGSHSGGPSHEIQPQSPLQSPSPTSATVPTSLSPTPIPTTTPVPPPAPSNDKVPLPKRGRPTKEQTMAHRHMQASPTPPKPAGPMSTNPTSTKPSTSKGKNRAVSLIAANSSESDSDSDTPIKFEAETSQSTRWSNEDDEQLTDAWLAVDSPYWKYYVPYRSRFCKKIARKVFRDVRSPKSIERRCTILRQVYAGINAFENWTGNGSGDPDVNINERLALARTKSITIPKCVTDELYRVWMVAGGLYELFDNRIREDPTLTRPVDHHSGQISDSDPEIEDLDDELERPSKRLRQSTTPAGKAKLGGGSTSKPKPQKSKTQKVMIGAFLEKSTTSFETFNNIASQAETRRAKYQDHKRVSSSIQLCNTMLATPNQSDEVKAASQAKLLELIGSL</sequence>
<dbReference type="EMBL" id="ML209322">
    <property type="protein sequence ID" value="TFK58516.1"/>
    <property type="molecule type" value="Genomic_DNA"/>
</dbReference>
<organism evidence="1 2">
    <name type="scientific">Pluteus cervinus</name>
    <dbReference type="NCBI Taxonomy" id="181527"/>
    <lineage>
        <taxon>Eukaryota</taxon>
        <taxon>Fungi</taxon>
        <taxon>Dikarya</taxon>
        <taxon>Basidiomycota</taxon>
        <taxon>Agaricomycotina</taxon>
        <taxon>Agaricomycetes</taxon>
        <taxon>Agaricomycetidae</taxon>
        <taxon>Agaricales</taxon>
        <taxon>Pluteineae</taxon>
        <taxon>Pluteaceae</taxon>
        <taxon>Pluteus</taxon>
    </lineage>
</organism>
<keyword evidence="2" id="KW-1185">Reference proteome</keyword>
<reference evidence="1 2" key="1">
    <citation type="journal article" date="2019" name="Nat. Ecol. Evol.">
        <title>Megaphylogeny resolves global patterns of mushroom evolution.</title>
        <authorList>
            <person name="Varga T."/>
            <person name="Krizsan K."/>
            <person name="Foldi C."/>
            <person name="Dima B."/>
            <person name="Sanchez-Garcia M."/>
            <person name="Sanchez-Ramirez S."/>
            <person name="Szollosi G.J."/>
            <person name="Szarkandi J.G."/>
            <person name="Papp V."/>
            <person name="Albert L."/>
            <person name="Andreopoulos W."/>
            <person name="Angelini C."/>
            <person name="Antonin V."/>
            <person name="Barry K.W."/>
            <person name="Bougher N.L."/>
            <person name="Buchanan P."/>
            <person name="Buyck B."/>
            <person name="Bense V."/>
            <person name="Catcheside P."/>
            <person name="Chovatia M."/>
            <person name="Cooper J."/>
            <person name="Damon W."/>
            <person name="Desjardin D."/>
            <person name="Finy P."/>
            <person name="Geml J."/>
            <person name="Haridas S."/>
            <person name="Hughes K."/>
            <person name="Justo A."/>
            <person name="Karasinski D."/>
            <person name="Kautmanova I."/>
            <person name="Kiss B."/>
            <person name="Kocsube S."/>
            <person name="Kotiranta H."/>
            <person name="LaButti K.M."/>
            <person name="Lechner B.E."/>
            <person name="Liimatainen K."/>
            <person name="Lipzen A."/>
            <person name="Lukacs Z."/>
            <person name="Mihaltcheva S."/>
            <person name="Morgado L.N."/>
            <person name="Niskanen T."/>
            <person name="Noordeloos M.E."/>
            <person name="Ohm R.A."/>
            <person name="Ortiz-Santana B."/>
            <person name="Ovrebo C."/>
            <person name="Racz N."/>
            <person name="Riley R."/>
            <person name="Savchenko A."/>
            <person name="Shiryaev A."/>
            <person name="Soop K."/>
            <person name="Spirin V."/>
            <person name="Szebenyi C."/>
            <person name="Tomsovsky M."/>
            <person name="Tulloss R.E."/>
            <person name="Uehling J."/>
            <person name="Grigoriev I.V."/>
            <person name="Vagvolgyi C."/>
            <person name="Papp T."/>
            <person name="Martin F.M."/>
            <person name="Miettinen O."/>
            <person name="Hibbett D.S."/>
            <person name="Nagy L.G."/>
        </authorList>
    </citation>
    <scope>NUCLEOTIDE SEQUENCE [LARGE SCALE GENOMIC DNA]</scope>
    <source>
        <strain evidence="1 2">NL-1719</strain>
    </source>
</reference>
<gene>
    <name evidence="1" type="ORF">BDN72DRAFT_906665</name>
</gene>
<dbReference type="Proteomes" id="UP000308600">
    <property type="component" value="Unassembled WGS sequence"/>
</dbReference>
<accession>A0ACD2ZYP2</accession>
<proteinExistence type="predicted"/>
<evidence type="ECO:0000313" key="1">
    <source>
        <dbReference type="EMBL" id="TFK58516.1"/>
    </source>
</evidence>
<name>A0ACD2ZYP2_9AGAR</name>
<protein>
    <submittedName>
        <fullName evidence="1">Uncharacterized protein</fullName>
    </submittedName>
</protein>
<evidence type="ECO:0000313" key="2">
    <source>
        <dbReference type="Proteomes" id="UP000308600"/>
    </source>
</evidence>